<feature type="region of interest" description="Disordered" evidence="1">
    <location>
        <begin position="276"/>
        <end position="303"/>
    </location>
</feature>
<feature type="compositionally biased region" description="Basic and acidic residues" evidence="1">
    <location>
        <begin position="161"/>
        <end position="173"/>
    </location>
</feature>
<dbReference type="Proteomes" id="UP001295794">
    <property type="component" value="Unassembled WGS sequence"/>
</dbReference>
<evidence type="ECO:0000313" key="2">
    <source>
        <dbReference type="EMBL" id="CAK5275897.1"/>
    </source>
</evidence>
<comment type="caution">
    <text evidence="2">The sequence shown here is derived from an EMBL/GenBank/DDBJ whole genome shotgun (WGS) entry which is preliminary data.</text>
</comment>
<name>A0AAD2HLA9_9AGAR</name>
<evidence type="ECO:0000256" key="1">
    <source>
        <dbReference type="SAM" id="MobiDB-lite"/>
    </source>
</evidence>
<proteinExistence type="predicted"/>
<sequence length="303" mass="34739">MRQTQDRTDQLTTFDHLTAQRELNRSAQKSSLEREKEIKEEIKKLQRELELDRRRADHKLTIKNLRDDISSEESHQRELRFKRDEIDSKLAALRSGPLAGVRVHGRRSNTGDTFDTISVDDEPLDHDLRPISELVSNQPEFADPTHRYSPEGNAQSEDEAAFERSPPRDTETSRFRGKFLDFNWDTMDIDFTLEDYEFTEADFAFMRSLEQGNPTHDESSLSAASHQDIILPVTMSPQPLPQPQPQPQPQLAVAVEHIGELNLADVSVGNIVSTRQVRRTRDRARDNDIGDNVGSVSSKKRRL</sequence>
<accession>A0AAD2HLA9</accession>
<protein>
    <submittedName>
        <fullName evidence="2">Uncharacterized protein</fullName>
    </submittedName>
</protein>
<keyword evidence="3" id="KW-1185">Reference proteome</keyword>
<organism evidence="2 3">
    <name type="scientific">Mycena citricolor</name>
    <dbReference type="NCBI Taxonomy" id="2018698"/>
    <lineage>
        <taxon>Eukaryota</taxon>
        <taxon>Fungi</taxon>
        <taxon>Dikarya</taxon>
        <taxon>Basidiomycota</taxon>
        <taxon>Agaricomycotina</taxon>
        <taxon>Agaricomycetes</taxon>
        <taxon>Agaricomycetidae</taxon>
        <taxon>Agaricales</taxon>
        <taxon>Marasmiineae</taxon>
        <taxon>Mycenaceae</taxon>
        <taxon>Mycena</taxon>
    </lineage>
</organism>
<evidence type="ECO:0000313" key="3">
    <source>
        <dbReference type="Proteomes" id="UP001295794"/>
    </source>
</evidence>
<reference evidence="2" key="1">
    <citation type="submission" date="2023-11" db="EMBL/GenBank/DDBJ databases">
        <authorList>
            <person name="De Vega J J."/>
            <person name="De Vega J J."/>
        </authorList>
    </citation>
    <scope>NUCLEOTIDE SEQUENCE</scope>
</reference>
<dbReference type="AlphaFoldDB" id="A0AAD2HLA9"/>
<gene>
    <name evidence="2" type="ORF">MYCIT1_LOCUS23984</name>
</gene>
<dbReference type="EMBL" id="CAVNYO010000405">
    <property type="protein sequence ID" value="CAK5275897.1"/>
    <property type="molecule type" value="Genomic_DNA"/>
</dbReference>
<feature type="region of interest" description="Disordered" evidence="1">
    <location>
        <begin position="1"/>
        <end position="36"/>
    </location>
</feature>
<feature type="region of interest" description="Disordered" evidence="1">
    <location>
        <begin position="137"/>
        <end position="173"/>
    </location>
</feature>